<sequence>MENMNEYKLRLIQKIIRIDDIKVLLKIEEYISEFEKNNIKNIVSDDTAIYQSKIHFTNEQLKLIKEAEQDIESGNFYTDEEVRKMTEEWLK</sequence>
<evidence type="ECO:0000313" key="1">
    <source>
        <dbReference type="EMBL" id="SIQ30676.1"/>
    </source>
</evidence>
<dbReference type="OrthoDB" id="1122566at2"/>
<evidence type="ECO:0000313" key="4">
    <source>
        <dbReference type="Proteomes" id="UP000255231"/>
    </source>
</evidence>
<dbReference type="EMBL" id="FTMF01000004">
    <property type="protein sequence ID" value="SIQ30676.1"/>
    <property type="molecule type" value="Genomic_DNA"/>
</dbReference>
<reference evidence="2 4" key="2">
    <citation type="submission" date="2018-06" db="EMBL/GenBank/DDBJ databases">
        <authorList>
            <consortium name="Pathogen Informatics"/>
            <person name="Doyle S."/>
        </authorList>
    </citation>
    <scope>NUCLEOTIDE SEQUENCE [LARGE SCALE GENOMIC DNA]</scope>
    <source>
        <strain evidence="2 4">NCTC13560</strain>
    </source>
</reference>
<evidence type="ECO:0000313" key="3">
    <source>
        <dbReference type="Proteomes" id="UP000185725"/>
    </source>
</evidence>
<accession>A0A381F471</accession>
<dbReference type="KEGG" id="cil:EG358_14565"/>
<name>A0A381F471_9FLAO</name>
<proteinExistence type="predicted"/>
<evidence type="ECO:0000313" key="2">
    <source>
        <dbReference type="EMBL" id="SUX41360.1"/>
    </source>
</evidence>
<keyword evidence="3" id="KW-1185">Reference proteome</keyword>
<dbReference type="RefSeq" id="WP_076559503.1">
    <property type="nucleotide sequence ID" value="NZ_CP033929.1"/>
</dbReference>
<dbReference type="AlphaFoldDB" id="A0A381F471"/>
<protein>
    <recommendedName>
        <fullName evidence="5">Addiction module protein</fullName>
    </recommendedName>
</protein>
<evidence type="ECO:0008006" key="5">
    <source>
        <dbReference type="Google" id="ProtNLM"/>
    </source>
</evidence>
<dbReference type="Proteomes" id="UP000255231">
    <property type="component" value="Unassembled WGS sequence"/>
</dbReference>
<dbReference type="Proteomes" id="UP000185725">
    <property type="component" value="Unassembled WGS sequence"/>
</dbReference>
<reference evidence="1 3" key="1">
    <citation type="submission" date="2017-01" db="EMBL/GenBank/DDBJ databases">
        <authorList>
            <person name="Varghese N."/>
            <person name="Submissions S."/>
        </authorList>
    </citation>
    <scope>NUCLEOTIDE SEQUENCE [LARGE SCALE GENOMIC DNA]</scope>
    <source>
        <strain evidence="1 3">ATCC 27950</strain>
    </source>
</reference>
<dbReference type="EMBL" id="UFVS01000001">
    <property type="protein sequence ID" value="SUX41360.1"/>
    <property type="molecule type" value="Genomic_DNA"/>
</dbReference>
<dbReference type="GeneID" id="303674931"/>
<gene>
    <name evidence="2" type="ORF">NCTC13560_00156</name>
    <name evidence="1" type="ORF">SAMN05421682_10447</name>
</gene>
<organism evidence="2 4">
    <name type="scientific">Chryseobacterium indoltheticum</name>
    <dbReference type="NCBI Taxonomy" id="254"/>
    <lineage>
        <taxon>Bacteria</taxon>
        <taxon>Pseudomonadati</taxon>
        <taxon>Bacteroidota</taxon>
        <taxon>Flavobacteriia</taxon>
        <taxon>Flavobacteriales</taxon>
        <taxon>Weeksellaceae</taxon>
        <taxon>Chryseobacterium group</taxon>
        <taxon>Chryseobacterium</taxon>
    </lineage>
</organism>